<gene>
    <name evidence="14" type="ORF">ABMA27_012750</name>
</gene>
<comment type="similarity">
    <text evidence="2">Belongs to the THAP1 family.</text>
</comment>
<dbReference type="InterPro" id="IPR038441">
    <property type="entry name" value="THAP_Znf_sf"/>
</dbReference>
<evidence type="ECO:0000313" key="14">
    <source>
        <dbReference type="EMBL" id="KAL0852960.1"/>
    </source>
</evidence>
<evidence type="ECO:0000256" key="12">
    <source>
        <dbReference type="PROSITE-ProRule" id="PRU00309"/>
    </source>
</evidence>
<keyword evidence="5" id="KW-0862">Zinc</keyword>
<feature type="domain" description="THAP-type" evidence="13">
    <location>
        <begin position="1"/>
        <end position="91"/>
    </location>
</feature>
<dbReference type="Proteomes" id="UP001549920">
    <property type="component" value="Unassembled WGS sequence"/>
</dbReference>
<keyword evidence="8 12" id="KW-0238">DNA-binding</keyword>
<sequence>MTYKYCIVPKCTNTTARTPEKLFFRVPSDAKIRKKWCKVMKRDDKTPLSAKTSLYCCDDHFDLEEDMESYIKFKLAGGKLILKKGVIPHKFECQKCTKTEIEGPCFKKRRKNVEHENLSPSVPEFHDCGEPEEHFADIFVPENTEDVSDNKIQKNTAVQVHITKSTKGKSTNTLQKWKAIGNKQFSNQKHGDHTIEGTVTTRCSNCTKLLE</sequence>
<dbReference type="PROSITE" id="PS50950">
    <property type="entry name" value="ZF_THAP"/>
    <property type="match status" value="1"/>
</dbReference>
<accession>A0ABR3GZN5</accession>
<keyword evidence="6" id="KW-0805">Transcription regulation</keyword>
<keyword evidence="3" id="KW-0479">Metal-binding</keyword>
<evidence type="ECO:0000256" key="11">
    <source>
        <dbReference type="ARBA" id="ARBA00023306"/>
    </source>
</evidence>
<organism evidence="14 15">
    <name type="scientific">Loxostege sticticalis</name>
    <name type="common">Beet webworm moth</name>
    <dbReference type="NCBI Taxonomy" id="481309"/>
    <lineage>
        <taxon>Eukaryota</taxon>
        <taxon>Metazoa</taxon>
        <taxon>Ecdysozoa</taxon>
        <taxon>Arthropoda</taxon>
        <taxon>Hexapoda</taxon>
        <taxon>Insecta</taxon>
        <taxon>Pterygota</taxon>
        <taxon>Neoptera</taxon>
        <taxon>Endopterygota</taxon>
        <taxon>Lepidoptera</taxon>
        <taxon>Glossata</taxon>
        <taxon>Ditrysia</taxon>
        <taxon>Pyraloidea</taxon>
        <taxon>Crambidae</taxon>
        <taxon>Pyraustinae</taxon>
        <taxon>Loxostege</taxon>
    </lineage>
</organism>
<evidence type="ECO:0000256" key="3">
    <source>
        <dbReference type="ARBA" id="ARBA00022723"/>
    </source>
</evidence>
<keyword evidence="7" id="KW-0175">Coiled coil</keyword>
<reference evidence="14 15" key="1">
    <citation type="submission" date="2024-06" db="EMBL/GenBank/DDBJ databases">
        <title>A chromosome-level genome assembly of beet webworm, Loxostege sticticalis.</title>
        <authorList>
            <person name="Zhang Y."/>
        </authorList>
    </citation>
    <scope>NUCLEOTIDE SEQUENCE [LARGE SCALE GENOMIC DNA]</scope>
    <source>
        <strain evidence="14">AQ026</strain>
        <tissue evidence="14">Whole body</tissue>
    </source>
</reference>
<dbReference type="PANTHER" id="PTHR46600">
    <property type="entry name" value="THAP DOMAIN-CONTAINING"/>
    <property type="match status" value="1"/>
</dbReference>
<evidence type="ECO:0000256" key="2">
    <source>
        <dbReference type="ARBA" id="ARBA00006177"/>
    </source>
</evidence>
<keyword evidence="10" id="KW-0539">Nucleus</keyword>
<evidence type="ECO:0000256" key="4">
    <source>
        <dbReference type="ARBA" id="ARBA00022771"/>
    </source>
</evidence>
<evidence type="ECO:0000256" key="5">
    <source>
        <dbReference type="ARBA" id="ARBA00022833"/>
    </source>
</evidence>
<dbReference type="EMBL" id="JBEUOH010000031">
    <property type="protein sequence ID" value="KAL0852960.1"/>
    <property type="molecule type" value="Genomic_DNA"/>
</dbReference>
<evidence type="ECO:0000256" key="10">
    <source>
        <dbReference type="ARBA" id="ARBA00023242"/>
    </source>
</evidence>
<dbReference type="SMART" id="SM00980">
    <property type="entry name" value="THAP"/>
    <property type="match status" value="1"/>
</dbReference>
<comment type="caution">
    <text evidence="14">The sequence shown here is derived from an EMBL/GenBank/DDBJ whole genome shotgun (WGS) entry which is preliminary data.</text>
</comment>
<evidence type="ECO:0000259" key="13">
    <source>
        <dbReference type="PROSITE" id="PS50950"/>
    </source>
</evidence>
<evidence type="ECO:0000256" key="1">
    <source>
        <dbReference type="ARBA" id="ARBA00004642"/>
    </source>
</evidence>
<keyword evidence="15" id="KW-1185">Reference proteome</keyword>
<keyword evidence="9" id="KW-0804">Transcription</keyword>
<evidence type="ECO:0000256" key="8">
    <source>
        <dbReference type="ARBA" id="ARBA00023125"/>
    </source>
</evidence>
<evidence type="ECO:0000256" key="6">
    <source>
        <dbReference type="ARBA" id="ARBA00023015"/>
    </source>
</evidence>
<keyword evidence="11" id="KW-0131">Cell cycle</keyword>
<dbReference type="PANTHER" id="PTHR46600:SF1">
    <property type="entry name" value="THAP DOMAIN-CONTAINING PROTEIN 1"/>
    <property type="match status" value="1"/>
</dbReference>
<dbReference type="InterPro" id="IPR026516">
    <property type="entry name" value="THAP1/10"/>
</dbReference>
<evidence type="ECO:0000313" key="15">
    <source>
        <dbReference type="Proteomes" id="UP001549920"/>
    </source>
</evidence>
<name>A0ABR3GZN5_LOXSC</name>
<dbReference type="SUPFAM" id="SSF57716">
    <property type="entry name" value="Glucocorticoid receptor-like (DNA-binding domain)"/>
    <property type="match status" value="1"/>
</dbReference>
<dbReference type="Pfam" id="PF05485">
    <property type="entry name" value="THAP"/>
    <property type="match status" value="1"/>
</dbReference>
<keyword evidence="4 12" id="KW-0863">Zinc-finger</keyword>
<evidence type="ECO:0000256" key="7">
    <source>
        <dbReference type="ARBA" id="ARBA00023054"/>
    </source>
</evidence>
<evidence type="ECO:0000256" key="9">
    <source>
        <dbReference type="ARBA" id="ARBA00023163"/>
    </source>
</evidence>
<dbReference type="InterPro" id="IPR006612">
    <property type="entry name" value="THAP_Znf"/>
</dbReference>
<comment type="subcellular location">
    <subcellularLocation>
        <location evidence="1">Nucleus</location>
        <location evidence="1">Nucleoplasm</location>
    </subcellularLocation>
</comment>
<protein>
    <recommendedName>
        <fullName evidence="13">THAP-type domain-containing protein</fullName>
    </recommendedName>
</protein>
<proteinExistence type="inferred from homology"/>
<dbReference type="Gene3D" id="6.20.210.20">
    <property type="entry name" value="THAP domain"/>
    <property type="match status" value="1"/>
</dbReference>